<accession>A0A7S8IGJ2</accession>
<dbReference type="Pfam" id="PF00480">
    <property type="entry name" value="ROK"/>
    <property type="match status" value="1"/>
</dbReference>
<gene>
    <name evidence="2" type="ORF">G4Y79_06755</name>
</gene>
<dbReference type="InterPro" id="IPR000600">
    <property type="entry name" value="ROK"/>
</dbReference>
<dbReference type="InterPro" id="IPR043129">
    <property type="entry name" value="ATPase_NBD"/>
</dbReference>
<reference evidence="2 3" key="1">
    <citation type="submission" date="2020-02" db="EMBL/GenBank/DDBJ databases">
        <authorList>
            <person name="Zheng R.K."/>
            <person name="Sun C.M."/>
        </authorList>
    </citation>
    <scope>NUCLEOTIDE SEQUENCE [LARGE SCALE GENOMIC DNA]</scope>
    <source>
        <strain evidence="3">rifampicinis</strain>
    </source>
</reference>
<sequence>MTKLSIGVDVGGTKIATALVTRSGQVLAQERIPTLPEGGNSAVLDAIAKSIERVAHSAANSEIEGIGIGIPGAVDPGRGLSLYAVNLGDSWQDVALRDEISSRLTFSAPVFIDNDVNAGGLGELYFGAACGCTDFVYVTLGTGVGGCAVVNQRLLRGTTFTAMEIGHAVVNMAGRPSDFGLRGTPEVYASGKGFALAVADYATAYPQSTLVRNGESSVQAILDAAQQDDALAVRILDEAAETLGSALAWCATILNPQAIIIGGGLGLAARDALDGRLHIAIRQRVIPATYEALRLEYAQVTTSALGPAALVWHELMEPVQVGE</sequence>
<dbReference type="EMBL" id="CP062983">
    <property type="protein sequence ID" value="QPC84073.1"/>
    <property type="molecule type" value="Genomic_DNA"/>
</dbReference>
<dbReference type="PANTHER" id="PTHR18964">
    <property type="entry name" value="ROK (REPRESSOR, ORF, KINASE) FAMILY"/>
    <property type="match status" value="1"/>
</dbReference>
<keyword evidence="3" id="KW-1185">Reference proteome</keyword>
<organism evidence="2 3">
    <name type="scientific">Phototrophicus methaneseepsis</name>
    <dbReference type="NCBI Taxonomy" id="2710758"/>
    <lineage>
        <taxon>Bacteria</taxon>
        <taxon>Bacillati</taxon>
        <taxon>Chloroflexota</taxon>
        <taxon>Candidatus Thermofontia</taxon>
        <taxon>Phototrophicales</taxon>
        <taxon>Phototrophicaceae</taxon>
        <taxon>Phototrophicus</taxon>
    </lineage>
</organism>
<evidence type="ECO:0000313" key="2">
    <source>
        <dbReference type="EMBL" id="QPC84073.1"/>
    </source>
</evidence>
<name>A0A7S8IGJ2_9CHLR</name>
<dbReference type="Gene3D" id="3.30.420.40">
    <property type="match status" value="2"/>
</dbReference>
<dbReference type="PANTHER" id="PTHR18964:SF149">
    <property type="entry name" value="BIFUNCTIONAL UDP-N-ACETYLGLUCOSAMINE 2-EPIMERASE_N-ACETYLMANNOSAMINE KINASE"/>
    <property type="match status" value="1"/>
</dbReference>
<evidence type="ECO:0000256" key="1">
    <source>
        <dbReference type="ARBA" id="ARBA00006479"/>
    </source>
</evidence>
<dbReference type="AlphaFoldDB" id="A0A7S8IGJ2"/>
<dbReference type="KEGG" id="pmet:G4Y79_06755"/>
<protein>
    <submittedName>
        <fullName evidence="2">ROK family protein</fullName>
    </submittedName>
</protein>
<dbReference type="SUPFAM" id="SSF53067">
    <property type="entry name" value="Actin-like ATPase domain"/>
    <property type="match status" value="1"/>
</dbReference>
<evidence type="ECO:0000313" key="3">
    <source>
        <dbReference type="Proteomes" id="UP000594468"/>
    </source>
</evidence>
<dbReference type="Proteomes" id="UP000594468">
    <property type="component" value="Chromosome"/>
</dbReference>
<comment type="similarity">
    <text evidence="1">Belongs to the ROK (NagC/XylR) family.</text>
</comment>
<dbReference type="RefSeq" id="WP_195172137.1">
    <property type="nucleotide sequence ID" value="NZ_CP062983.1"/>
</dbReference>
<proteinExistence type="inferred from homology"/>